<keyword evidence="2" id="KW-1185">Reference proteome</keyword>
<evidence type="ECO:0000313" key="2">
    <source>
        <dbReference type="Proteomes" id="UP001163324"/>
    </source>
</evidence>
<dbReference type="EMBL" id="CM047945">
    <property type="protein sequence ID" value="KAI9898418.1"/>
    <property type="molecule type" value="Genomic_DNA"/>
</dbReference>
<accession>A0ACC0UWY5</accession>
<sequence>MSSFFTVPNSLKKRKRIAAPDAPKKKFAGAKKSSGKTAPAKPAGPTTTKKRVERDDESISGSSSDDEEDYNGIPDKEEEEEGGEVDGSDSEEEGETAAEKRLRLAERYLENVKEHVDEAGFDAADIDRDLIAERLQEDIAETKGRVYRQLAPELAITQATHTFFRSNTATVTSIAACAPYFYTTTKDLCVHKWRTQDLPQYQWPQTTKRKPKKPPAPPRKRPVLEQWVKGRSSKSKEKGYQRHTGHILCIAASPDGKFVVTGGQDRKLIIYDAATLKPLKVFTHHRDAVTGLAFRRGTNQLYSCSKDRTVKVWSLDELAYVETLFGHQDEVVDIDALAQERCVSVGARDRTARLWKVIEETQLVFRGGGSADKKAKLSVDPRSLQHEGSMDRIAMIDDDLFVTGSDNGSIALWSVQKKKPVYTEPLAHGLDPPLKPSEASSEKNPKPERVPPPTPRWITALKTIPYSDVFFSGSWDGCVRAWRLSDDKRKIEPLGVLSSTRPKTSGGKGQNPPWKPIDGVINDIAVFERGEKGKDGICVVAAVGDQHRLGRWKSTKARNGGVVFEVPRIAPAANGVEASEGSSSNEDDGSE</sequence>
<evidence type="ECO:0000313" key="1">
    <source>
        <dbReference type="EMBL" id="KAI9898418.1"/>
    </source>
</evidence>
<organism evidence="1 2">
    <name type="scientific">Trichothecium roseum</name>
    <dbReference type="NCBI Taxonomy" id="47278"/>
    <lineage>
        <taxon>Eukaryota</taxon>
        <taxon>Fungi</taxon>
        <taxon>Dikarya</taxon>
        <taxon>Ascomycota</taxon>
        <taxon>Pezizomycotina</taxon>
        <taxon>Sordariomycetes</taxon>
        <taxon>Hypocreomycetidae</taxon>
        <taxon>Hypocreales</taxon>
        <taxon>Hypocreales incertae sedis</taxon>
        <taxon>Trichothecium</taxon>
    </lineage>
</organism>
<comment type="caution">
    <text evidence="1">The sequence shown here is derived from an EMBL/GenBank/DDBJ whole genome shotgun (WGS) entry which is preliminary data.</text>
</comment>
<dbReference type="Proteomes" id="UP001163324">
    <property type="component" value="Chromosome 6"/>
</dbReference>
<proteinExistence type="predicted"/>
<protein>
    <submittedName>
        <fullName evidence="1">Uncharacterized protein</fullName>
    </submittedName>
</protein>
<gene>
    <name evidence="1" type="ORF">N3K66_006778</name>
</gene>
<reference evidence="1" key="1">
    <citation type="submission" date="2022-10" db="EMBL/GenBank/DDBJ databases">
        <title>Complete Genome of Trichothecium roseum strain YXFP-22015, a Plant Pathogen Isolated from Citrus.</title>
        <authorList>
            <person name="Wang Y."/>
            <person name="Zhu L."/>
        </authorList>
    </citation>
    <scope>NUCLEOTIDE SEQUENCE</scope>
    <source>
        <strain evidence="1">YXFP-22015</strain>
    </source>
</reference>
<name>A0ACC0UWY5_9HYPO</name>